<dbReference type="EMBL" id="OU015566">
    <property type="protein sequence ID" value="CAG5102205.1"/>
    <property type="molecule type" value="Genomic_DNA"/>
</dbReference>
<feature type="region of interest" description="Disordered" evidence="6">
    <location>
        <begin position="235"/>
        <end position="269"/>
    </location>
</feature>
<evidence type="ECO:0000313" key="9">
    <source>
        <dbReference type="EMBL" id="CAG5102205.1"/>
    </source>
</evidence>
<protein>
    <submittedName>
        <fullName evidence="9">Oidioi.mRNA.OKI2018_I69.chr1.g190.t1.cds</fullName>
    </submittedName>
</protein>
<evidence type="ECO:0000256" key="8">
    <source>
        <dbReference type="SAM" id="SignalP"/>
    </source>
</evidence>
<accession>A0ABN7SNB4</accession>
<feature type="compositionally biased region" description="Acidic residues" evidence="6">
    <location>
        <begin position="249"/>
        <end position="263"/>
    </location>
</feature>
<feature type="signal peptide" evidence="8">
    <location>
        <begin position="1"/>
        <end position="21"/>
    </location>
</feature>
<dbReference type="InterPro" id="IPR003689">
    <property type="entry name" value="ZIP"/>
</dbReference>
<keyword evidence="4 7" id="KW-1133">Transmembrane helix</keyword>
<feature type="compositionally biased region" description="Basic and acidic residues" evidence="6">
    <location>
        <begin position="162"/>
        <end position="172"/>
    </location>
</feature>
<sequence length="436" mass="48277">MKIPKFAFVCCCCCTWAAVSADPFNDKDHLDFHGEFDPDFSKFSHDLPELKIETTTEHDHGHSHDHETTTEHDDHGHSHDHEDDDEEWSNAQAWGYATLANTVCVLLSLAGVGIILCNKRASPKMMTYIYDFFIALGVSTMLGDAFLHILPAVLGLHSHDDGEAHAEEDHGHEHRHTVTTASPDEHGHSHEEPEDAEPDLYMEAIKNSPSSHGGAQVAHADEEMATRKTIVEETSAKAEEAKQGQVEPVQEDDEDGEENENKEEEPKKQTSAIMGILVGDCIHNFVDGLALGTTWAQGWETGLATTIALFLHELPHELSDFTIYIRFGLTNAMALGANLFSALWSYGGLYTGLALSSNTDASEWLLAMVAGLFVYIVLVDIIPELKLKGHFENKWTRFAIQNVGMTIGFIILAMLGVFEGRSHSHEEDDHGHSHDH</sequence>
<comment type="subcellular location">
    <subcellularLocation>
        <location evidence="1">Membrane</location>
        <topology evidence="1">Multi-pass membrane protein</topology>
    </subcellularLocation>
</comment>
<feature type="region of interest" description="Disordered" evidence="6">
    <location>
        <begin position="55"/>
        <end position="86"/>
    </location>
</feature>
<evidence type="ECO:0000256" key="3">
    <source>
        <dbReference type="ARBA" id="ARBA00022692"/>
    </source>
</evidence>
<feature type="transmembrane region" description="Helical" evidence="7">
    <location>
        <begin position="364"/>
        <end position="383"/>
    </location>
</feature>
<evidence type="ECO:0000256" key="5">
    <source>
        <dbReference type="ARBA" id="ARBA00023136"/>
    </source>
</evidence>
<comment type="similarity">
    <text evidence="2">Belongs to the ZIP transporter (TC 2.A.5) family.</text>
</comment>
<reference evidence="9 10" key="1">
    <citation type="submission" date="2021-04" db="EMBL/GenBank/DDBJ databases">
        <authorList>
            <person name="Bliznina A."/>
        </authorList>
    </citation>
    <scope>NUCLEOTIDE SEQUENCE [LARGE SCALE GENOMIC DNA]</scope>
</reference>
<dbReference type="Pfam" id="PF02535">
    <property type="entry name" value="Zip"/>
    <property type="match status" value="1"/>
</dbReference>
<evidence type="ECO:0000256" key="2">
    <source>
        <dbReference type="ARBA" id="ARBA00006939"/>
    </source>
</evidence>
<feature type="transmembrane region" description="Helical" evidence="7">
    <location>
        <begin position="323"/>
        <end position="344"/>
    </location>
</feature>
<keyword evidence="5 7" id="KW-0472">Membrane</keyword>
<feature type="transmembrane region" description="Helical" evidence="7">
    <location>
        <begin position="395"/>
        <end position="418"/>
    </location>
</feature>
<feature type="region of interest" description="Disordered" evidence="6">
    <location>
        <begin position="162"/>
        <end position="195"/>
    </location>
</feature>
<keyword evidence="10" id="KW-1185">Reference proteome</keyword>
<evidence type="ECO:0000256" key="4">
    <source>
        <dbReference type="ARBA" id="ARBA00022989"/>
    </source>
</evidence>
<dbReference type="PANTHER" id="PTHR12191:SF37">
    <property type="entry name" value="ZINC TRANSPORTER FOI"/>
    <property type="match status" value="1"/>
</dbReference>
<keyword evidence="3 7" id="KW-0812">Transmembrane</keyword>
<dbReference type="Proteomes" id="UP001158576">
    <property type="component" value="Chromosome 1"/>
</dbReference>
<feature type="compositionally biased region" description="Basic and acidic residues" evidence="6">
    <location>
        <begin position="55"/>
        <end position="81"/>
    </location>
</feature>
<proteinExistence type="inferred from homology"/>
<gene>
    <name evidence="9" type="ORF">OKIOD_LOCUS8955</name>
</gene>
<evidence type="ECO:0000256" key="6">
    <source>
        <dbReference type="SAM" id="MobiDB-lite"/>
    </source>
</evidence>
<evidence type="ECO:0000256" key="1">
    <source>
        <dbReference type="ARBA" id="ARBA00004141"/>
    </source>
</evidence>
<feature type="transmembrane region" description="Helical" evidence="7">
    <location>
        <begin position="128"/>
        <end position="150"/>
    </location>
</feature>
<evidence type="ECO:0000256" key="7">
    <source>
        <dbReference type="SAM" id="Phobius"/>
    </source>
</evidence>
<dbReference type="InterPro" id="IPR050799">
    <property type="entry name" value="ZIP_Transporter"/>
</dbReference>
<organism evidence="9 10">
    <name type="scientific">Oikopleura dioica</name>
    <name type="common">Tunicate</name>
    <dbReference type="NCBI Taxonomy" id="34765"/>
    <lineage>
        <taxon>Eukaryota</taxon>
        <taxon>Metazoa</taxon>
        <taxon>Chordata</taxon>
        <taxon>Tunicata</taxon>
        <taxon>Appendicularia</taxon>
        <taxon>Copelata</taxon>
        <taxon>Oikopleuridae</taxon>
        <taxon>Oikopleura</taxon>
    </lineage>
</organism>
<name>A0ABN7SNB4_OIKDI</name>
<feature type="transmembrane region" description="Helical" evidence="7">
    <location>
        <begin position="93"/>
        <end position="116"/>
    </location>
</feature>
<evidence type="ECO:0000313" key="10">
    <source>
        <dbReference type="Proteomes" id="UP001158576"/>
    </source>
</evidence>
<keyword evidence="8" id="KW-0732">Signal</keyword>
<feature type="chain" id="PRO_5045829556" evidence="8">
    <location>
        <begin position="22"/>
        <end position="436"/>
    </location>
</feature>
<dbReference type="PANTHER" id="PTHR12191">
    <property type="entry name" value="SOLUTE CARRIER FAMILY 39"/>
    <property type="match status" value="1"/>
</dbReference>